<dbReference type="EMBL" id="CABDUW010000936">
    <property type="protein sequence ID" value="VTJ77022.1"/>
    <property type="molecule type" value="Genomic_DNA"/>
</dbReference>
<feature type="compositionally biased region" description="Polar residues" evidence="1">
    <location>
        <begin position="1"/>
        <end position="14"/>
    </location>
</feature>
<protein>
    <submittedName>
        <fullName evidence="2">Uncharacterized protein</fullName>
    </submittedName>
</protein>
<dbReference type="AlphaFoldDB" id="A0A5E4C7W1"/>
<evidence type="ECO:0000313" key="2">
    <source>
        <dbReference type="EMBL" id="VTJ77022.1"/>
    </source>
</evidence>
<dbReference type="Proteomes" id="UP000335636">
    <property type="component" value="Unassembled WGS sequence"/>
</dbReference>
<feature type="compositionally biased region" description="Gly residues" evidence="1">
    <location>
        <begin position="40"/>
        <end position="49"/>
    </location>
</feature>
<comment type="caution">
    <text evidence="2">The sequence shown here is derived from an EMBL/GenBank/DDBJ whole genome shotgun (WGS) entry which is preliminary data.</text>
</comment>
<gene>
    <name evidence="2" type="ORF">MONAX_5E042457</name>
</gene>
<organism evidence="2 3">
    <name type="scientific">Marmota monax</name>
    <name type="common">Woodchuck</name>
    <dbReference type="NCBI Taxonomy" id="9995"/>
    <lineage>
        <taxon>Eukaryota</taxon>
        <taxon>Metazoa</taxon>
        <taxon>Chordata</taxon>
        <taxon>Craniata</taxon>
        <taxon>Vertebrata</taxon>
        <taxon>Euteleostomi</taxon>
        <taxon>Mammalia</taxon>
        <taxon>Eutheria</taxon>
        <taxon>Euarchontoglires</taxon>
        <taxon>Glires</taxon>
        <taxon>Rodentia</taxon>
        <taxon>Sciuromorpha</taxon>
        <taxon>Sciuridae</taxon>
        <taxon>Xerinae</taxon>
        <taxon>Marmotini</taxon>
        <taxon>Marmota</taxon>
    </lineage>
</organism>
<reference evidence="2" key="1">
    <citation type="submission" date="2019-04" db="EMBL/GenBank/DDBJ databases">
        <authorList>
            <person name="Alioto T."/>
            <person name="Alioto T."/>
        </authorList>
    </citation>
    <scope>NUCLEOTIDE SEQUENCE [LARGE SCALE GENOMIC DNA]</scope>
</reference>
<name>A0A5E4C7W1_MARMO</name>
<evidence type="ECO:0000313" key="3">
    <source>
        <dbReference type="Proteomes" id="UP000335636"/>
    </source>
</evidence>
<feature type="region of interest" description="Disordered" evidence="1">
    <location>
        <begin position="1"/>
        <end position="69"/>
    </location>
</feature>
<keyword evidence="3" id="KW-1185">Reference proteome</keyword>
<evidence type="ECO:0000256" key="1">
    <source>
        <dbReference type="SAM" id="MobiDB-lite"/>
    </source>
</evidence>
<accession>A0A5E4C7W1</accession>
<proteinExistence type="predicted"/>
<sequence length="79" mass="7921">MKKSYSGVTRTSSGRLRRLGDPTGPVVTAPFVLTSDPMGHGAGGNGAGNPGVLPRPPPALTSLKPLPSPGRCCLLVSGV</sequence>